<dbReference type="EMBL" id="ADVL01000006">
    <property type="protein sequence ID" value="EFH13766.1"/>
    <property type="molecule type" value="Genomic_DNA"/>
</dbReference>
<dbReference type="InterPro" id="IPR018078">
    <property type="entry name" value="DNA-binding_RecF_CS"/>
</dbReference>
<dbReference type="Gene3D" id="1.20.1050.90">
    <property type="entry name" value="RecF/RecN/SMC, N-terminal domain"/>
    <property type="match status" value="1"/>
</dbReference>
<keyword evidence="4" id="KW-0963">Cytoplasm</keyword>
<dbReference type="InterPro" id="IPR027417">
    <property type="entry name" value="P-loop_NTPase"/>
</dbReference>
<dbReference type="GO" id="GO:0005524">
    <property type="term" value="F:ATP binding"/>
    <property type="evidence" value="ECO:0007669"/>
    <property type="project" value="UniProtKB-KW"/>
</dbReference>
<evidence type="ECO:0000313" key="10">
    <source>
        <dbReference type="EMBL" id="EFH13766.1"/>
    </source>
</evidence>
<dbReference type="HOGENOM" id="CLU_040267_2_1_5"/>
<evidence type="ECO:0000256" key="2">
    <source>
        <dbReference type="ARBA" id="ARBA00008016"/>
    </source>
</evidence>
<proteinExistence type="inferred from homology"/>
<dbReference type="PANTHER" id="PTHR32182:SF0">
    <property type="entry name" value="DNA REPLICATION AND REPAIR PROTEIN RECF"/>
    <property type="match status" value="1"/>
</dbReference>
<dbReference type="AlphaFoldDB" id="D5RG03"/>
<dbReference type="Proteomes" id="UP000005324">
    <property type="component" value="Unassembled WGS sequence"/>
</dbReference>
<dbReference type="HAMAP" id="MF_00365">
    <property type="entry name" value="RecF"/>
    <property type="match status" value="1"/>
</dbReference>
<dbReference type="Pfam" id="PF02463">
    <property type="entry name" value="SMC_N"/>
    <property type="match status" value="1"/>
</dbReference>
<sequence>MTSPPALRLTRLMLQDFRSYAQLDLRFQAGVVVIAGRNGVGKTNLLEAISLLTPGRGLRNARAGELGRREGEESRPWTIAGHFDGPAGPMTIGTGQDPASDRRGFRLDGAPLRSQAELSAQIAALWLTPQMDRLFQEGASGRRKFLDRLVWAREPSHARDVAAYESAMSQRNRLLAEGRRDARWLAALEDTMARHAVAAIASRRTSCAQLNATLRAGIAGAFPAARLELLCPIATALEERPALAVEESLRDGLAADRPR</sequence>
<keyword evidence="6" id="KW-0547">Nucleotide-binding</keyword>
<evidence type="ECO:0000256" key="4">
    <source>
        <dbReference type="ARBA" id="ARBA00022490"/>
    </source>
</evidence>
<evidence type="ECO:0000256" key="5">
    <source>
        <dbReference type="ARBA" id="ARBA00022705"/>
    </source>
</evidence>
<keyword evidence="5" id="KW-0235">DNA replication</keyword>
<comment type="subcellular location">
    <subcellularLocation>
        <location evidence="1">Cytoplasm</location>
    </subcellularLocation>
</comment>
<dbReference type="GO" id="GO:0000731">
    <property type="term" value="P:DNA synthesis involved in DNA repair"/>
    <property type="evidence" value="ECO:0007669"/>
    <property type="project" value="TreeGrafter"/>
</dbReference>
<protein>
    <recommendedName>
        <fullName evidence="3">DNA replication and repair protein RecF</fullName>
    </recommendedName>
</protein>
<evidence type="ECO:0000256" key="7">
    <source>
        <dbReference type="ARBA" id="ARBA00022840"/>
    </source>
</evidence>
<evidence type="ECO:0000256" key="3">
    <source>
        <dbReference type="ARBA" id="ARBA00020170"/>
    </source>
</evidence>
<evidence type="ECO:0000256" key="8">
    <source>
        <dbReference type="ARBA" id="ARBA00023125"/>
    </source>
</evidence>
<dbReference type="InterPro" id="IPR001238">
    <property type="entry name" value="DNA-binding_RecF"/>
</dbReference>
<comment type="similarity">
    <text evidence="2">Belongs to the RecF family.</text>
</comment>
<dbReference type="GO" id="GO:0006302">
    <property type="term" value="P:double-strand break repair"/>
    <property type="evidence" value="ECO:0007669"/>
    <property type="project" value="InterPro"/>
</dbReference>
<organism evidence="10 11">
    <name type="scientific">Pseudoroseomonas cervicalis ATCC 49957</name>
    <dbReference type="NCBI Taxonomy" id="525371"/>
    <lineage>
        <taxon>Bacteria</taxon>
        <taxon>Pseudomonadati</taxon>
        <taxon>Pseudomonadota</taxon>
        <taxon>Alphaproteobacteria</taxon>
        <taxon>Acetobacterales</taxon>
        <taxon>Roseomonadaceae</taxon>
        <taxon>Roseomonas</taxon>
    </lineage>
</organism>
<keyword evidence="11" id="KW-1185">Reference proteome</keyword>
<dbReference type="GO" id="GO:0016887">
    <property type="term" value="F:ATP hydrolysis activity"/>
    <property type="evidence" value="ECO:0007669"/>
    <property type="project" value="InterPro"/>
</dbReference>
<dbReference type="Gene3D" id="3.40.50.300">
    <property type="entry name" value="P-loop containing nucleotide triphosphate hydrolases"/>
    <property type="match status" value="1"/>
</dbReference>
<feature type="domain" description="RecF/RecN/SMC N-terminal" evidence="9">
    <location>
        <begin position="9"/>
        <end position="66"/>
    </location>
</feature>
<dbReference type="RefSeq" id="WP_007006485.1">
    <property type="nucleotide sequence ID" value="NZ_GG771117.1"/>
</dbReference>
<keyword evidence="8" id="KW-0238">DNA-binding</keyword>
<evidence type="ECO:0000256" key="6">
    <source>
        <dbReference type="ARBA" id="ARBA00022741"/>
    </source>
</evidence>
<name>D5RG03_9PROT</name>
<dbReference type="InterPro" id="IPR042174">
    <property type="entry name" value="RecF_2"/>
</dbReference>
<feature type="non-terminal residue" evidence="10">
    <location>
        <position position="259"/>
    </location>
</feature>
<accession>D5RG03</accession>
<keyword evidence="7" id="KW-0067">ATP-binding</keyword>
<evidence type="ECO:0000256" key="1">
    <source>
        <dbReference type="ARBA" id="ARBA00004496"/>
    </source>
</evidence>
<dbReference type="PROSITE" id="PS00617">
    <property type="entry name" value="RECF_1"/>
    <property type="match status" value="1"/>
</dbReference>
<dbReference type="GO" id="GO:0003697">
    <property type="term" value="F:single-stranded DNA binding"/>
    <property type="evidence" value="ECO:0007669"/>
    <property type="project" value="InterPro"/>
</dbReference>
<reference evidence="10 11" key="1">
    <citation type="submission" date="2010-04" db="EMBL/GenBank/DDBJ databases">
        <authorList>
            <person name="Qin X."/>
            <person name="Bachman B."/>
            <person name="Battles P."/>
            <person name="Bell A."/>
            <person name="Bess C."/>
            <person name="Bickham C."/>
            <person name="Chaboub L."/>
            <person name="Chen D."/>
            <person name="Coyle M."/>
            <person name="Deiros D.R."/>
            <person name="Dinh H."/>
            <person name="Forbes L."/>
            <person name="Fowler G."/>
            <person name="Francisco L."/>
            <person name="Fu Q."/>
            <person name="Gubbala S."/>
            <person name="Hale W."/>
            <person name="Han Y."/>
            <person name="Hemphill L."/>
            <person name="Highlander S.K."/>
            <person name="Hirani K."/>
            <person name="Hogues M."/>
            <person name="Jackson L."/>
            <person name="Jakkamsetti A."/>
            <person name="Javaid M."/>
            <person name="Jiang H."/>
            <person name="Korchina V."/>
            <person name="Kovar C."/>
            <person name="Lara F."/>
            <person name="Lee S."/>
            <person name="Mata R."/>
            <person name="Mathew T."/>
            <person name="Moen C."/>
            <person name="Morales K."/>
            <person name="Munidasa M."/>
            <person name="Nazareth L."/>
            <person name="Ngo R."/>
            <person name="Nguyen L."/>
            <person name="Okwuonu G."/>
            <person name="Ongeri F."/>
            <person name="Patil S."/>
            <person name="Petrosino J."/>
            <person name="Pham C."/>
            <person name="Pham P."/>
            <person name="Pu L.-L."/>
            <person name="Puazo M."/>
            <person name="Raj R."/>
            <person name="Reid J."/>
            <person name="Rouhana J."/>
            <person name="Saada N."/>
            <person name="Shang Y."/>
            <person name="Simmons D."/>
            <person name="Thornton R."/>
            <person name="Warren J."/>
            <person name="Weissenberger G."/>
            <person name="Zhang J."/>
            <person name="Zhang L."/>
            <person name="Zhou C."/>
            <person name="Zhu D."/>
            <person name="Muzny D."/>
            <person name="Worley K."/>
            <person name="Gibbs R."/>
        </authorList>
    </citation>
    <scope>NUCLEOTIDE SEQUENCE [LARGE SCALE GENOMIC DNA]</scope>
    <source>
        <strain evidence="10 11">ATCC 49957</strain>
    </source>
</reference>
<evidence type="ECO:0000259" key="9">
    <source>
        <dbReference type="Pfam" id="PF02463"/>
    </source>
</evidence>
<dbReference type="PANTHER" id="PTHR32182">
    <property type="entry name" value="DNA REPLICATION AND REPAIR PROTEIN RECF"/>
    <property type="match status" value="1"/>
</dbReference>
<comment type="caution">
    <text evidence="10">The sequence shown here is derived from an EMBL/GenBank/DDBJ whole genome shotgun (WGS) entry which is preliminary data.</text>
</comment>
<evidence type="ECO:0000313" key="11">
    <source>
        <dbReference type="Proteomes" id="UP000005324"/>
    </source>
</evidence>
<dbReference type="GO" id="GO:0006260">
    <property type="term" value="P:DNA replication"/>
    <property type="evidence" value="ECO:0007669"/>
    <property type="project" value="UniProtKB-KW"/>
</dbReference>
<dbReference type="SUPFAM" id="SSF52540">
    <property type="entry name" value="P-loop containing nucleoside triphosphate hydrolases"/>
    <property type="match status" value="1"/>
</dbReference>
<dbReference type="InterPro" id="IPR003395">
    <property type="entry name" value="RecF/RecN/SMC_N"/>
</dbReference>
<gene>
    <name evidence="10" type="primary">recF2</name>
    <name evidence="10" type="ORF">HMPREF0731_0012</name>
</gene>